<dbReference type="OrthoDB" id="2680264at2"/>
<dbReference type="RefSeq" id="WP_151574023.1">
    <property type="nucleotide sequence ID" value="NZ_WBOT01000003.1"/>
</dbReference>
<evidence type="ECO:0000256" key="1">
    <source>
        <dbReference type="SAM" id="Phobius"/>
    </source>
</evidence>
<dbReference type="Proteomes" id="UP000441354">
    <property type="component" value="Unassembled WGS sequence"/>
</dbReference>
<feature type="transmembrane region" description="Helical" evidence="1">
    <location>
        <begin position="55"/>
        <end position="74"/>
    </location>
</feature>
<keyword evidence="1" id="KW-1133">Transmembrane helix</keyword>
<dbReference type="EMBL" id="WBOT01000003">
    <property type="protein sequence ID" value="KAB2332729.1"/>
    <property type="molecule type" value="Genomic_DNA"/>
</dbReference>
<dbReference type="PANTHER" id="PTHR43471">
    <property type="entry name" value="ABC TRANSPORTER PERMEASE"/>
    <property type="match status" value="1"/>
</dbReference>
<evidence type="ECO:0000313" key="3">
    <source>
        <dbReference type="Proteomes" id="UP000441354"/>
    </source>
</evidence>
<dbReference type="GO" id="GO:0140359">
    <property type="term" value="F:ABC-type transporter activity"/>
    <property type="evidence" value="ECO:0007669"/>
    <property type="project" value="InterPro"/>
</dbReference>
<protein>
    <submittedName>
        <fullName evidence="2">ABC transporter permease subunit</fullName>
    </submittedName>
</protein>
<feature type="transmembrane region" description="Helical" evidence="1">
    <location>
        <begin position="135"/>
        <end position="158"/>
    </location>
</feature>
<dbReference type="AlphaFoldDB" id="A0A7V7RLM6"/>
<feature type="transmembrane region" description="Helical" evidence="1">
    <location>
        <begin position="17"/>
        <end position="35"/>
    </location>
</feature>
<feature type="transmembrane region" description="Helical" evidence="1">
    <location>
        <begin position="170"/>
        <end position="190"/>
    </location>
</feature>
<name>A0A7V7RLM6_9BACI</name>
<organism evidence="2 3">
    <name type="scientific">Bacillus mesophilum</name>
    <dbReference type="NCBI Taxonomy" id="1071718"/>
    <lineage>
        <taxon>Bacteria</taxon>
        <taxon>Bacillati</taxon>
        <taxon>Bacillota</taxon>
        <taxon>Bacilli</taxon>
        <taxon>Bacillales</taxon>
        <taxon>Bacillaceae</taxon>
        <taxon>Bacillus</taxon>
    </lineage>
</organism>
<proteinExistence type="predicted"/>
<evidence type="ECO:0000313" key="2">
    <source>
        <dbReference type="EMBL" id="KAB2332729.1"/>
    </source>
</evidence>
<feature type="transmembrane region" description="Helical" evidence="1">
    <location>
        <begin position="103"/>
        <end position="123"/>
    </location>
</feature>
<feature type="transmembrane region" description="Helical" evidence="1">
    <location>
        <begin position="241"/>
        <end position="264"/>
    </location>
</feature>
<dbReference type="Pfam" id="PF12679">
    <property type="entry name" value="ABC2_membrane_2"/>
    <property type="match status" value="1"/>
</dbReference>
<gene>
    <name evidence="2" type="ORF">F7732_11625</name>
</gene>
<accession>A0A7V7RLM6</accession>
<comment type="caution">
    <text evidence="2">The sequence shown here is derived from an EMBL/GenBank/DDBJ whole genome shotgun (WGS) entry which is preliminary data.</text>
</comment>
<sequence>MQNFCLSEIYTTIRQRSYYSFSILWIAVLTLLFMLQKSVPALTLYTNMTGTVMNIALYIIPLFMLLAGSFSISAEMENGQWRLLSTYPINTLEYVLGKIAGQFISQITVFTFSFGVSIVISLLTGGGITLKWVMLLYVFSALLMYIFLVIGFTVGSFVSTRWQSLSISVGIWFFLIMVWPIAWINVLSLFPYPWISPLMKISLFLNPAELLRVIYVITLDGGAVFGQPYDGLVKFWESPFSLFMLFNYLIVLSAACVFTSAFVLKRRRQA</sequence>
<dbReference type="GO" id="GO:0005886">
    <property type="term" value="C:plasma membrane"/>
    <property type="evidence" value="ECO:0007669"/>
    <property type="project" value="UniProtKB-SubCell"/>
</dbReference>
<keyword evidence="3" id="KW-1185">Reference proteome</keyword>
<reference evidence="2 3" key="1">
    <citation type="journal article" date="2014" name="Arch. Microbiol.">
        <title>Bacillus mesophilum sp. nov., strain IITR-54T, a novel 4-chlorobiphenyl dechlorinating bacterium.</title>
        <authorList>
            <person name="Manickam N."/>
            <person name="Singh N.K."/>
            <person name="Bajaj A."/>
            <person name="Kumar R.M."/>
            <person name="Kaur G."/>
            <person name="Kaur N."/>
            <person name="Bala M."/>
            <person name="Kumar A."/>
            <person name="Mayilraj S."/>
        </authorList>
    </citation>
    <scope>NUCLEOTIDE SEQUENCE [LARGE SCALE GENOMIC DNA]</scope>
    <source>
        <strain evidence="2 3">IITR-54</strain>
    </source>
</reference>
<keyword evidence="1" id="KW-0812">Transmembrane</keyword>
<keyword evidence="1" id="KW-0472">Membrane</keyword>